<dbReference type="EMBL" id="BGJZ01000241">
    <property type="protein sequence ID" value="GBH11448.1"/>
    <property type="molecule type" value="Genomic_DNA"/>
</dbReference>
<proteinExistence type="predicted"/>
<protein>
    <submittedName>
        <fullName evidence="1">Uncharacterized protein</fullName>
    </submittedName>
</protein>
<reference evidence="1 2" key="1">
    <citation type="submission" date="2018-04" db="EMBL/GenBank/DDBJ databases">
        <title>Draft genome sequence of Pseudomonas syringae pv. actinidiae biovar 1 strains isolated from kiwifruit in Kagawa prefecture.</title>
        <authorList>
            <person name="Tabuchi M."/>
            <person name="Saito M."/>
            <person name="Fujiwara S."/>
            <person name="Sasa N."/>
            <person name="Akimitsu K."/>
            <person name="Gomi K."/>
            <person name="Konishi-Sugita S."/>
            <person name="Hamano K."/>
            <person name="Kataoka I."/>
        </authorList>
    </citation>
    <scope>NUCLEOTIDE SEQUENCE [LARGE SCALE GENOMIC DNA]</scope>
    <source>
        <strain evidence="1 2">MAFF212206</strain>
    </source>
</reference>
<name>A0A2V0QLE3_PSESF</name>
<evidence type="ECO:0000313" key="2">
    <source>
        <dbReference type="Proteomes" id="UP000247480"/>
    </source>
</evidence>
<dbReference type="AlphaFoldDB" id="A0A2V0QLE3"/>
<accession>A0A2V0QLE3</accession>
<comment type="caution">
    <text evidence="1">The sequence shown here is derived from an EMBL/GenBank/DDBJ whole genome shotgun (WGS) entry which is preliminary data.</text>
</comment>
<gene>
    <name evidence="1" type="ORF">KPSA1_04889</name>
</gene>
<sequence>MTSSSFKYHAPKARINIMLFLHTRCTQER</sequence>
<dbReference type="Proteomes" id="UP000247480">
    <property type="component" value="Unassembled WGS sequence"/>
</dbReference>
<organism evidence="1 2">
    <name type="scientific">Pseudomonas syringae pv. actinidiae</name>
    <dbReference type="NCBI Taxonomy" id="103796"/>
    <lineage>
        <taxon>Bacteria</taxon>
        <taxon>Pseudomonadati</taxon>
        <taxon>Pseudomonadota</taxon>
        <taxon>Gammaproteobacteria</taxon>
        <taxon>Pseudomonadales</taxon>
        <taxon>Pseudomonadaceae</taxon>
        <taxon>Pseudomonas</taxon>
        <taxon>Pseudomonas syringae</taxon>
    </lineage>
</organism>
<evidence type="ECO:0000313" key="1">
    <source>
        <dbReference type="EMBL" id="GBH11448.1"/>
    </source>
</evidence>